<keyword evidence="4" id="KW-0677">Repeat</keyword>
<dbReference type="CDD" id="cd03216">
    <property type="entry name" value="ABC_Carb_Monos_I"/>
    <property type="match status" value="1"/>
</dbReference>
<keyword evidence="6 8" id="KW-0067">ATP-binding</keyword>
<dbReference type="PANTHER" id="PTHR43790">
    <property type="entry name" value="CARBOHYDRATE TRANSPORT ATP-BINDING PROTEIN MG119-RELATED"/>
    <property type="match status" value="1"/>
</dbReference>
<dbReference type="Proteomes" id="UP000324738">
    <property type="component" value="Unassembled WGS sequence"/>
</dbReference>
<sequence>MAQPETAYRPDSVGHLLVAQGITKTFDRTKALAGANFDLAEGEVHGLLGANGAGKSTLSKVISGHYTPDSGEMFYRGQPLRLRNTREALQAGIAIVMQETSLVPDLTVLENIFLPELGRPGRLDYADMHKRGEAILAELGQAETLPFDREVRRLSSAQKQLVEIAKALGVQAKLMIFDEPTASLSPGEVERLFDVMARLRESGRGLVFVSHRLEEVFAITDKVSVMREGRTVMQSRRTSELSQADLVRAMVGSELGAIYHRPPSAPASAERPVALEVKHLRSTPTVRDVSFSVRKGEILGLGGLVGAGRSETIEAVYGLRPRHGGEVWLNGKPLPAEKPDNAIRAGMGFVAEDRRTQNIVPDFSVKENLLLAHLGGQRGFFCNYRSREKQIAELLDQLGLPAERLLDASMLNFSGGMQQKIIIARWLLLKPDVLILDEPTKGVDIGTRATIYALLRDIAAKGVALIIVSSDFEELLGLSDRIVVISDGRSIADLPSDALDEEKLTLLAAPRTSMERNTHVLNKLAQQHGGAGFWVLLEAENLICLNTVVEQPGADPGFKSGEARKFSQTHIPLALELRQSEFVEEGDGERSTLLVPIQSARGHDFGWVGLTLPRNAPKPAPEQIRKSIIAMAETL</sequence>
<evidence type="ECO:0000256" key="3">
    <source>
        <dbReference type="ARBA" id="ARBA00022597"/>
    </source>
</evidence>
<evidence type="ECO:0000256" key="4">
    <source>
        <dbReference type="ARBA" id="ARBA00022737"/>
    </source>
</evidence>
<dbReference type="PANTHER" id="PTHR43790:SF9">
    <property type="entry name" value="GALACTOFURANOSE TRANSPORTER ATP-BINDING PROTEIN YTFR"/>
    <property type="match status" value="1"/>
</dbReference>
<accession>A0A5B0DV74</accession>
<evidence type="ECO:0000313" key="8">
    <source>
        <dbReference type="EMBL" id="KAA0970238.1"/>
    </source>
</evidence>
<dbReference type="OrthoDB" id="9805029at2"/>
<dbReference type="RefSeq" id="WP_149299024.1">
    <property type="nucleotide sequence ID" value="NZ_VTWH01000002.1"/>
</dbReference>
<dbReference type="Pfam" id="PF00005">
    <property type="entry name" value="ABC_tran"/>
    <property type="match status" value="2"/>
</dbReference>
<dbReference type="AlphaFoldDB" id="A0A5B0DV74"/>
<name>A0A5B0DV74_9HYPH</name>
<keyword evidence="3" id="KW-0762">Sugar transport</keyword>
<dbReference type="Gene3D" id="3.40.50.300">
    <property type="entry name" value="P-loop containing nucleotide triphosphate hydrolases"/>
    <property type="match status" value="2"/>
</dbReference>
<dbReference type="InterPro" id="IPR003439">
    <property type="entry name" value="ABC_transporter-like_ATP-bd"/>
</dbReference>
<evidence type="ECO:0000256" key="2">
    <source>
        <dbReference type="ARBA" id="ARBA00022448"/>
    </source>
</evidence>
<dbReference type="SMART" id="SM00382">
    <property type="entry name" value="AAA"/>
    <property type="match status" value="2"/>
</dbReference>
<keyword evidence="2" id="KW-0813">Transport</keyword>
<keyword evidence="9" id="KW-1185">Reference proteome</keyword>
<dbReference type="InterPro" id="IPR017871">
    <property type="entry name" value="ABC_transporter-like_CS"/>
</dbReference>
<dbReference type="PROSITE" id="PS50893">
    <property type="entry name" value="ABC_TRANSPORTER_2"/>
    <property type="match status" value="2"/>
</dbReference>
<dbReference type="SUPFAM" id="SSF52540">
    <property type="entry name" value="P-loop containing nucleoside triphosphate hydrolases"/>
    <property type="match status" value="2"/>
</dbReference>
<evidence type="ECO:0000259" key="7">
    <source>
        <dbReference type="PROSITE" id="PS50893"/>
    </source>
</evidence>
<dbReference type="GO" id="GO:0016887">
    <property type="term" value="F:ATP hydrolysis activity"/>
    <property type="evidence" value="ECO:0007669"/>
    <property type="project" value="InterPro"/>
</dbReference>
<dbReference type="PROSITE" id="PS00211">
    <property type="entry name" value="ABC_TRANSPORTER_1"/>
    <property type="match status" value="1"/>
</dbReference>
<organism evidence="8 9">
    <name type="scientific">Aureimonas fodinaquatilis</name>
    <dbReference type="NCBI Taxonomy" id="2565783"/>
    <lineage>
        <taxon>Bacteria</taxon>
        <taxon>Pseudomonadati</taxon>
        <taxon>Pseudomonadota</taxon>
        <taxon>Alphaproteobacteria</taxon>
        <taxon>Hyphomicrobiales</taxon>
        <taxon>Aurantimonadaceae</taxon>
        <taxon>Aureimonas</taxon>
    </lineage>
</organism>
<dbReference type="GO" id="GO:0005524">
    <property type="term" value="F:ATP binding"/>
    <property type="evidence" value="ECO:0007669"/>
    <property type="project" value="UniProtKB-KW"/>
</dbReference>
<evidence type="ECO:0000256" key="6">
    <source>
        <dbReference type="ARBA" id="ARBA00022840"/>
    </source>
</evidence>
<dbReference type="InterPro" id="IPR050107">
    <property type="entry name" value="ABC_carbohydrate_import_ATPase"/>
</dbReference>
<comment type="similarity">
    <text evidence="1">Belongs to the ABC transporter superfamily.</text>
</comment>
<dbReference type="CDD" id="cd03215">
    <property type="entry name" value="ABC_Carb_Monos_II"/>
    <property type="match status" value="1"/>
</dbReference>
<evidence type="ECO:0000256" key="5">
    <source>
        <dbReference type="ARBA" id="ARBA00022741"/>
    </source>
</evidence>
<keyword evidence="5" id="KW-0547">Nucleotide-binding</keyword>
<feature type="domain" description="ABC transporter" evidence="7">
    <location>
        <begin position="17"/>
        <end position="253"/>
    </location>
</feature>
<dbReference type="EMBL" id="VTWH01000002">
    <property type="protein sequence ID" value="KAA0970238.1"/>
    <property type="molecule type" value="Genomic_DNA"/>
</dbReference>
<reference evidence="8 9" key="1">
    <citation type="submission" date="2019-08" db="EMBL/GenBank/DDBJ databases">
        <title>Aureimonas fodiniaquatilis sp. nov., isolated from a coal mine wastewater.</title>
        <authorList>
            <person name="Kim W."/>
        </authorList>
    </citation>
    <scope>NUCLEOTIDE SEQUENCE [LARGE SCALE GENOMIC DNA]</scope>
    <source>
        <strain evidence="8 9">CAU 1482</strain>
    </source>
</reference>
<dbReference type="InterPro" id="IPR027417">
    <property type="entry name" value="P-loop_NTPase"/>
</dbReference>
<dbReference type="InterPro" id="IPR003593">
    <property type="entry name" value="AAA+_ATPase"/>
</dbReference>
<protein>
    <submittedName>
        <fullName evidence="8">Sugar ABC transporter ATP-binding protein</fullName>
    </submittedName>
</protein>
<evidence type="ECO:0000256" key="1">
    <source>
        <dbReference type="ARBA" id="ARBA00005417"/>
    </source>
</evidence>
<gene>
    <name evidence="8" type="ORF">FPY71_06820</name>
</gene>
<comment type="caution">
    <text evidence="8">The sequence shown here is derived from an EMBL/GenBank/DDBJ whole genome shotgun (WGS) entry which is preliminary data.</text>
</comment>
<proteinExistence type="inferred from homology"/>
<feature type="domain" description="ABC transporter" evidence="7">
    <location>
        <begin position="270"/>
        <end position="512"/>
    </location>
</feature>
<evidence type="ECO:0000313" key="9">
    <source>
        <dbReference type="Proteomes" id="UP000324738"/>
    </source>
</evidence>